<dbReference type="InterPro" id="IPR009360">
    <property type="entry name" value="Isy1"/>
</dbReference>
<dbReference type="AlphaFoldDB" id="A0AAD9QYF3"/>
<accession>A0AAD9QYF3</accession>
<protein>
    <submittedName>
        <fullName evidence="2">Uncharacterized protein</fullName>
    </submittedName>
</protein>
<evidence type="ECO:0000313" key="3">
    <source>
        <dbReference type="Proteomes" id="UP001249851"/>
    </source>
</evidence>
<feature type="region of interest" description="Disordered" evidence="1">
    <location>
        <begin position="146"/>
        <end position="165"/>
    </location>
</feature>
<dbReference type="GO" id="GO:0000350">
    <property type="term" value="P:generation of catalytic spliceosome for second transesterification step"/>
    <property type="evidence" value="ECO:0007669"/>
    <property type="project" value="InterPro"/>
</dbReference>
<feature type="compositionally biased region" description="Polar residues" evidence="1">
    <location>
        <begin position="153"/>
        <end position="165"/>
    </location>
</feature>
<sequence length="218" mass="25026">MARNCEKKFIGLNRLWLEKQHKEELEKNPRRPHLRSLKSAAEVKQWIPGIKREIDYCLDQISGARQHRYPDTKIKEFERKVEELEKEYKRFVNKVYELDPSTKVTGVPWQPRGYVSKRKMKGSMANEGKLKKICTPILDKECQDKGQGDATIENGSNTGDKNSIARSQEIEARDFSVASEANKDNPGISEIIIVKEDNMDSHRKGILGLDYSSSSDSE</sequence>
<reference evidence="2" key="2">
    <citation type="journal article" date="2023" name="Science">
        <title>Genomic signatures of disease resistance in endangered staghorn corals.</title>
        <authorList>
            <person name="Vollmer S.V."/>
            <person name="Selwyn J.D."/>
            <person name="Despard B.A."/>
            <person name="Roesel C.L."/>
        </authorList>
    </citation>
    <scope>NUCLEOTIDE SEQUENCE</scope>
    <source>
        <strain evidence="2">K2</strain>
    </source>
</reference>
<gene>
    <name evidence="2" type="ORF">P5673_005398</name>
</gene>
<evidence type="ECO:0000256" key="1">
    <source>
        <dbReference type="SAM" id="MobiDB-lite"/>
    </source>
</evidence>
<dbReference type="EMBL" id="JARQWQ010000009">
    <property type="protein sequence ID" value="KAK2569573.1"/>
    <property type="molecule type" value="Genomic_DNA"/>
</dbReference>
<dbReference type="Pfam" id="PF06246">
    <property type="entry name" value="Isy1"/>
    <property type="match status" value="1"/>
</dbReference>
<dbReference type="Proteomes" id="UP001249851">
    <property type="component" value="Unassembled WGS sequence"/>
</dbReference>
<comment type="caution">
    <text evidence="2">The sequence shown here is derived from an EMBL/GenBank/DDBJ whole genome shotgun (WGS) entry which is preliminary data.</text>
</comment>
<proteinExistence type="predicted"/>
<evidence type="ECO:0000313" key="2">
    <source>
        <dbReference type="EMBL" id="KAK2569573.1"/>
    </source>
</evidence>
<organism evidence="2 3">
    <name type="scientific">Acropora cervicornis</name>
    <name type="common">Staghorn coral</name>
    <dbReference type="NCBI Taxonomy" id="6130"/>
    <lineage>
        <taxon>Eukaryota</taxon>
        <taxon>Metazoa</taxon>
        <taxon>Cnidaria</taxon>
        <taxon>Anthozoa</taxon>
        <taxon>Hexacorallia</taxon>
        <taxon>Scleractinia</taxon>
        <taxon>Astrocoeniina</taxon>
        <taxon>Acroporidae</taxon>
        <taxon>Acropora</taxon>
    </lineage>
</organism>
<reference evidence="2" key="1">
    <citation type="journal article" date="2023" name="G3 (Bethesda)">
        <title>Whole genome assembly and annotation of the endangered Caribbean coral Acropora cervicornis.</title>
        <authorList>
            <person name="Selwyn J.D."/>
            <person name="Vollmer S.V."/>
        </authorList>
    </citation>
    <scope>NUCLEOTIDE SEQUENCE</scope>
    <source>
        <strain evidence="2">K2</strain>
    </source>
</reference>
<keyword evidence="3" id="KW-1185">Reference proteome</keyword>
<name>A0AAD9QYF3_ACRCE</name>